<dbReference type="InterPro" id="IPR055596">
    <property type="entry name" value="DUF7172"/>
</dbReference>
<keyword evidence="3" id="KW-1185">Reference proteome</keyword>
<feature type="domain" description="DUF7172" evidence="1">
    <location>
        <begin position="3"/>
        <end position="202"/>
    </location>
</feature>
<evidence type="ECO:0000259" key="1">
    <source>
        <dbReference type="Pfam" id="PF23787"/>
    </source>
</evidence>
<gene>
    <name evidence="2" type="primary">33</name>
    <name evidence="2" type="ORF">SEA_LILMCDREAMY_33</name>
</gene>
<reference evidence="2 3" key="1">
    <citation type="submission" date="2019-08" db="EMBL/GenBank/DDBJ databases">
        <authorList>
            <person name="Lippold A."/>
            <person name="Marlatt M."/>
            <person name="Cooper K."/>
            <person name="Frohnapfel E."/>
            <person name="Glenski M."/>
            <person name="Johnson H."/>
            <person name="Johnson K."/>
            <person name="Tjaden E."/>
            <person name="Troeh S."/>
            <person name="Hayes S."/>
            <person name="Ettinger A.-S.H."/>
            <person name="Ettinger W.F."/>
            <person name="Haydock J."/>
            <person name="Anders K.R."/>
            <person name="Garlena R.A."/>
            <person name="Russell D.A."/>
            <person name="Pope W.H."/>
            <person name="Jacobs-Sera D."/>
            <person name="Hatfull G.F."/>
        </authorList>
    </citation>
    <scope>NUCLEOTIDE SEQUENCE [LARGE SCALE GENOMIC DNA]</scope>
</reference>
<dbReference type="Proteomes" id="UP000325405">
    <property type="component" value="Segment"/>
</dbReference>
<organism evidence="2 3">
    <name type="scientific">Mycobacterium phage LilMcDreamy</name>
    <dbReference type="NCBI Taxonomy" id="2652422"/>
    <lineage>
        <taxon>Viruses</taxon>
        <taxon>Duplodnaviria</taxon>
        <taxon>Heunggongvirae</taxon>
        <taxon>Uroviricota</taxon>
        <taxon>Caudoviricetes</taxon>
        <taxon>Bclasvirinae</taxon>
        <taxon>Lilmcdreamyvirus</taxon>
        <taxon>Lilmcdreamyvirus lilmcdreamy</taxon>
    </lineage>
</organism>
<name>A0A5P8D6I6_9CAUD</name>
<dbReference type="Pfam" id="PF23787">
    <property type="entry name" value="DUF7172"/>
    <property type="match status" value="1"/>
</dbReference>
<evidence type="ECO:0000313" key="3">
    <source>
        <dbReference type="Proteomes" id="UP000325405"/>
    </source>
</evidence>
<evidence type="ECO:0000313" key="2">
    <source>
        <dbReference type="EMBL" id="QFP94653.1"/>
    </source>
</evidence>
<proteinExistence type="predicted"/>
<dbReference type="EMBL" id="MN284893">
    <property type="protein sequence ID" value="QFP94653.1"/>
    <property type="molecule type" value="Genomic_DNA"/>
</dbReference>
<accession>A0A5P8D6I6</accession>
<sequence>MPSLKLCTSEYMLSNVNGLGVRRGWLPRVLNEQFLESSRDGEIKLSPDPVTMIDGDLTWHNDSDGETVVFVLLHRAPRTIIAQSPSTVVIHDAWSSRVGKSPSADYPGGVNDSFGGRLQIDRASVASNDIQFARYFLECDDSQVWVPLGRVPNGQGFHFRYRASVQTPGTWVSPGSDSEIEPRWEAYAYWTRLIAFGWPVGSL</sequence>
<protein>
    <recommendedName>
        <fullName evidence="1">DUF7172 domain-containing protein</fullName>
    </recommendedName>
</protein>
<dbReference type="GeneID" id="60321003"/>
<dbReference type="RefSeq" id="YP_009949597.1">
    <property type="nucleotide sequence ID" value="NC_051582.1"/>
</dbReference>
<dbReference type="KEGG" id="vg:60321003"/>